<protein>
    <submittedName>
        <fullName evidence="1">Uncharacterized protein</fullName>
    </submittedName>
</protein>
<evidence type="ECO:0000313" key="1">
    <source>
        <dbReference type="EMBL" id="KKL57653.1"/>
    </source>
</evidence>
<dbReference type="AlphaFoldDB" id="A0A0F9D7C8"/>
<name>A0A0F9D7C8_9ZZZZ</name>
<reference evidence="1" key="1">
    <citation type="journal article" date="2015" name="Nature">
        <title>Complex archaea that bridge the gap between prokaryotes and eukaryotes.</title>
        <authorList>
            <person name="Spang A."/>
            <person name="Saw J.H."/>
            <person name="Jorgensen S.L."/>
            <person name="Zaremba-Niedzwiedzka K."/>
            <person name="Martijn J."/>
            <person name="Lind A.E."/>
            <person name="van Eijk R."/>
            <person name="Schleper C."/>
            <person name="Guy L."/>
            <person name="Ettema T.J."/>
        </authorList>
    </citation>
    <scope>NUCLEOTIDE SEQUENCE</scope>
</reference>
<proteinExistence type="predicted"/>
<gene>
    <name evidence="1" type="ORF">LCGC14_2233230</name>
</gene>
<organism evidence="1">
    <name type="scientific">marine sediment metagenome</name>
    <dbReference type="NCBI Taxonomy" id="412755"/>
    <lineage>
        <taxon>unclassified sequences</taxon>
        <taxon>metagenomes</taxon>
        <taxon>ecological metagenomes</taxon>
    </lineage>
</organism>
<sequence length="63" mass="7151">MGKNTTQTSSCRLQTKNGWIDIPVNSSTVWPLFPDRSIREAISNAIDDDVERLCLKLSRDKND</sequence>
<dbReference type="EMBL" id="LAZR01030092">
    <property type="protein sequence ID" value="KKL57653.1"/>
    <property type="molecule type" value="Genomic_DNA"/>
</dbReference>
<accession>A0A0F9D7C8</accession>
<comment type="caution">
    <text evidence="1">The sequence shown here is derived from an EMBL/GenBank/DDBJ whole genome shotgun (WGS) entry which is preliminary data.</text>
</comment>